<feature type="region of interest" description="Disordered" evidence="1">
    <location>
        <begin position="115"/>
        <end position="170"/>
    </location>
</feature>
<dbReference type="EMBL" id="KD008438">
    <property type="protein sequence ID" value="EMS68304.1"/>
    <property type="molecule type" value="Genomic_DNA"/>
</dbReference>
<accession>M8B3Y4</accession>
<organism evidence="2">
    <name type="scientific">Triticum urartu</name>
    <name type="common">Red wild einkorn</name>
    <name type="synonym">Crithodium urartu</name>
    <dbReference type="NCBI Taxonomy" id="4572"/>
    <lineage>
        <taxon>Eukaryota</taxon>
        <taxon>Viridiplantae</taxon>
        <taxon>Streptophyta</taxon>
        <taxon>Embryophyta</taxon>
        <taxon>Tracheophyta</taxon>
        <taxon>Spermatophyta</taxon>
        <taxon>Magnoliopsida</taxon>
        <taxon>Liliopsida</taxon>
        <taxon>Poales</taxon>
        <taxon>Poaceae</taxon>
        <taxon>BOP clade</taxon>
        <taxon>Pooideae</taxon>
        <taxon>Triticodae</taxon>
        <taxon>Triticeae</taxon>
        <taxon>Triticinae</taxon>
        <taxon>Triticum</taxon>
    </lineage>
</organism>
<evidence type="ECO:0000313" key="2">
    <source>
        <dbReference type="EMBL" id="EMS68304.1"/>
    </source>
</evidence>
<evidence type="ECO:0000256" key="1">
    <source>
        <dbReference type="SAM" id="MobiDB-lite"/>
    </source>
</evidence>
<protein>
    <submittedName>
        <fullName evidence="2">Uncharacterized protein</fullName>
    </submittedName>
</protein>
<proteinExistence type="predicted"/>
<name>M8B3Y4_TRIUA</name>
<sequence>MEISGAHGRGNWRSPTLGGGGDWRSAALSGGGDWRSATLGGGELIRRWYCKSLLLGPHAEENDQDERRYSIPGCIGCFRFCGERFTITRELKPTLPKQTLYLGLSPVATGAHASAALSHAPARRPRSLDASAGRPRRSGSTSAASRGPVARPPKASARLGPCATELPAAD</sequence>
<gene>
    <name evidence="2" type="ORF">TRIUR3_22909</name>
</gene>
<feature type="compositionally biased region" description="Low complexity" evidence="1">
    <location>
        <begin position="130"/>
        <end position="148"/>
    </location>
</feature>
<dbReference type="AlphaFoldDB" id="M8B3Y4"/>
<reference evidence="2" key="1">
    <citation type="journal article" date="2013" name="Nature">
        <title>Draft genome of the wheat A-genome progenitor Triticum urartu.</title>
        <authorList>
            <person name="Ling H.Q."/>
            <person name="Zhao S."/>
            <person name="Liu D."/>
            <person name="Wang J."/>
            <person name="Sun H."/>
            <person name="Zhang C."/>
            <person name="Fan H."/>
            <person name="Li D."/>
            <person name="Dong L."/>
            <person name="Tao Y."/>
            <person name="Gao C."/>
            <person name="Wu H."/>
            <person name="Li Y."/>
            <person name="Cui Y."/>
            <person name="Guo X."/>
            <person name="Zheng S."/>
            <person name="Wang B."/>
            <person name="Yu K."/>
            <person name="Liang Q."/>
            <person name="Yang W."/>
            <person name="Lou X."/>
            <person name="Chen J."/>
            <person name="Feng M."/>
            <person name="Jian J."/>
            <person name="Zhang X."/>
            <person name="Luo G."/>
            <person name="Jiang Y."/>
            <person name="Liu J."/>
            <person name="Wang Z."/>
            <person name="Sha Y."/>
            <person name="Zhang B."/>
            <person name="Wu H."/>
            <person name="Tang D."/>
            <person name="Shen Q."/>
            <person name="Xue P."/>
            <person name="Zou S."/>
            <person name="Wang X."/>
            <person name="Liu X."/>
            <person name="Wang F."/>
            <person name="Yang Y."/>
            <person name="An X."/>
            <person name="Dong Z."/>
            <person name="Zhang K."/>
            <person name="Zhang X."/>
            <person name="Luo M.C."/>
            <person name="Dvorak J."/>
            <person name="Tong Y."/>
            <person name="Wang J."/>
            <person name="Yang H."/>
            <person name="Li Z."/>
            <person name="Wang D."/>
            <person name="Zhang A."/>
            <person name="Wang J."/>
        </authorList>
    </citation>
    <scope>NUCLEOTIDE SEQUENCE</scope>
</reference>